<dbReference type="InterPro" id="IPR007891">
    <property type="entry name" value="CHASE3"/>
</dbReference>
<dbReference type="GO" id="GO:0005524">
    <property type="term" value="F:ATP binding"/>
    <property type="evidence" value="ECO:0007669"/>
    <property type="project" value="UniProtKB-KW"/>
</dbReference>
<evidence type="ECO:0000313" key="13">
    <source>
        <dbReference type="Proteomes" id="UP000318141"/>
    </source>
</evidence>
<gene>
    <name evidence="12" type="ORF">L602_002600000190</name>
</gene>
<dbReference type="PANTHER" id="PTHR24421">
    <property type="entry name" value="NITRATE/NITRITE SENSOR PROTEIN NARX-RELATED"/>
    <property type="match status" value="1"/>
</dbReference>
<dbReference type="OrthoDB" id="9782588at2"/>
<evidence type="ECO:0000256" key="3">
    <source>
        <dbReference type="ARBA" id="ARBA00022553"/>
    </source>
</evidence>
<comment type="catalytic activity">
    <reaction evidence="1">
        <text>ATP + protein L-histidine = ADP + protein N-phospho-L-histidine.</text>
        <dbReference type="EC" id="2.7.13.3"/>
    </reaction>
</comment>
<reference evidence="12 13" key="1">
    <citation type="submission" date="2019-07" db="EMBL/GenBank/DDBJ databases">
        <title>Genome sequencing of lignin-degrading bacterial isolates.</title>
        <authorList>
            <person name="Gladden J."/>
        </authorList>
    </citation>
    <scope>NUCLEOTIDE SEQUENCE [LARGE SCALE GENOMIC DNA]</scope>
    <source>
        <strain evidence="12 13">J11</strain>
    </source>
</reference>
<evidence type="ECO:0000256" key="7">
    <source>
        <dbReference type="ARBA" id="ARBA00022840"/>
    </source>
</evidence>
<dbReference type="Pfam" id="PF05227">
    <property type="entry name" value="CHASE3"/>
    <property type="match status" value="1"/>
</dbReference>
<keyword evidence="8" id="KW-0902">Two-component regulatory system</keyword>
<dbReference type="SUPFAM" id="SSF55874">
    <property type="entry name" value="ATPase domain of HSP90 chaperone/DNA topoisomerase II/histidine kinase"/>
    <property type="match status" value="1"/>
</dbReference>
<keyword evidence="7" id="KW-0067">ATP-binding</keyword>
<keyword evidence="6" id="KW-0418">Kinase</keyword>
<dbReference type="InterPro" id="IPR011712">
    <property type="entry name" value="Sig_transdc_His_kin_sub3_dim/P"/>
</dbReference>
<keyword evidence="5" id="KW-0547">Nucleotide-binding</keyword>
<evidence type="ECO:0000256" key="5">
    <source>
        <dbReference type="ARBA" id="ARBA00022741"/>
    </source>
</evidence>
<dbReference type="Gene3D" id="1.20.5.1930">
    <property type="match status" value="1"/>
</dbReference>
<dbReference type="GO" id="GO:0046983">
    <property type="term" value="F:protein dimerization activity"/>
    <property type="evidence" value="ECO:0007669"/>
    <property type="project" value="InterPro"/>
</dbReference>
<protein>
    <recommendedName>
        <fullName evidence="2">histidine kinase</fullName>
        <ecNumber evidence="2">2.7.13.3</ecNumber>
    </recommendedName>
</protein>
<dbReference type="PANTHER" id="PTHR24421:SF10">
    <property type="entry name" value="NITRATE_NITRITE SENSOR PROTEIN NARQ"/>
    <property type="match status" value="1"/>
</dbReference>
<evidence type="ECO:0000256" key="1">
    <source>
        <dbReference type="ARBA" id="ARBA00000085"/>
    </source>
</evidence>
<name>A0A562BJB9_9BURK</name>
<dbReference type="PROSITE" id="PS50109">
    <property type="entry name" value="HIS_KIN"/>
    <property type="match status" value="1"/>
</dbReference>
<dbReference type="InterPro" id="IPR005467">
    <property type="entry name" value="His_kinase_dom"/>
</dbReference>
<accession>A0A562BJB9</accession>
<dbReference type="AlphaFoldDB" id="A0A562BJB9"/>
<dbReference type="CDD" id="cd16917">
    <property type="entry name" value="HATPase_UhpB-NarQ-NarX-like"/>
    <property type="match status" value="1"/>
</dbReference>
<evidence type="ECO:0000256" key="9">
    <source>
        <dbReference type="SAM" id="MobiDB-lite"/>
    </source>
</evidence>
<comment type="caution">
    <text evidence="12">The sequence shown here is derived from an EMBL/GenBank/DDBJ whole genome shotgun (WGS) entry which is preliminary data.</text>
</comment>
<dbReference type="Pfam" id="PF02518">
    <property type="entry name" value="HATPase_c"/>
    <property type="match status" value="1"/>
</dbReference>
<organism evidence="12 13">
    <name type="scientific">Cupriavidus gilardii J11</name>
    <dbReference type="NCBI Taxonomy" id="936133"/>
    <lineage>
        <taxon>Bacteria</taxon>
        <taxon>Pseudomonadati</taxon>
        <taxon>Pseudomonadota</taxon>
        <taxon>Betaproteobacteria</taxon>
        <taxon>Burkholderiales</taxon>
        <taxon>Burkholderiaceae</taxon>
        <taxon>Cupriavidus</taxon>
    </lineage>
</organism>
<dbReference type="Proteomes" id="UP000318141">
    <property type="component" value="Unassembled WGS sequence"/>
</dbReference>
<proteinExistence type="predicted"/>
<dbReference type="CDD" id="cd19410">
    <property type="entry name" value="HK9-like_sensor"/>
    <property type="match status" value="1"/>
</dbReference>
<dbReference type="EMBL" id="VLJN01000019">
    <property type="protein sequence ID" value="TWG85256.1"/>
    <property type="molecule type" value="Genomic_DNA"/>
</dbReference>
<dbReference type="SMART" id="SM00387">
    <property type="entry name" value="HATPase_c"/>
    <property type="match status" value="1"/>
</dbReference>
<dbReference type="Gene3D" id="3.30.565.10">
    <property type="entry name" value="Histidine kinase-like ATPase, C-terminal domain"/>
    <property type="match status" value="1"/>
</dbReference>
<keyword evidence="10" id="KW-1133">Transmembrane helix</keyword>
<keyword evidence="13" id="KW-1185">Reference proteome</keyword>
<evidence type="ECO:0000259" key="11">
    <source>
        <dbReference type="PROSITE" id="PS50109"/>
    </source>
</evidence>
<evidence type="ECO:0000256" key="10">
    <source>
        <dbReference type="SAM" id="Phobius"/>
    </source>
</evidence>
<dbReference type="InterPro" id="IPR050482">
    <property type="entry name" value="Sensor_HK_TwoCompSys"/>
</dbReference>
<feature type="region of interest" description="Disordered" evidence="9">
    <location>
        <begin position="452"/>
        <end position="490"/>
    </location>
</feature>
<evidence type="ECO:0000256" key="2">
    <source>
        <dbReference type="ARBA" id="ARBA00012438"/>
    </source>
</evidence>
<evidence type="ECO:0000256" key="4">
    <source>
        <dbReference type="ARBA" id="ARBA00022679"/>
    </source>
</evidence>
<dbReference type="GO" id="GO:0016020">
    <property type="term" value="C:membrane"/>
    <property type="evidence" value="ECO:0007669"/>
    <property type="project" value="InterPro"/>
</dbReference>
<dbReference type="Pfam" id="PF07730">
    <property type="entry name" value="HisKA_3"/>
    <property type="match status" value="1"/>
</dbReference>
<keyword evidence="4" id="KW-0808">Transferase</keyword>
<feature type="transmembrane region" description="Helical" evidence="10">
    <location>
        <begin position="183"/>
        <end position="201"/>
    </location>
</feature>
<dbReference type="EC" id="2.7.13.3" evidence="2"/>
<evidence type="ECO:0000256" key="8">
    <source>
        <dbReference type="ARBA" id="ARBA00023012"/>
    </source>
</evidence>
<evidence type="ECO:0000313" key="12">
    <source>
        <dbReference type="EMBL" id="TWG85256.1"/>
    </source>
</evidence>
<keyword evidence="10" id="KW-0472">Membrane</keyword>
<keyword evidence="10" id="KW-0812">Transmembrane</keyword>
<keyword evidence="3" id="KW-0597">Phosphoprotein</keyword>
<sequence>MLKLSSLRSTLLLAGGILLTVVVLIASEAGNIRLRQGYSQVIQSQHVQSDISALLAELVNAEAGQRGYLLTGRESYLEPYHRAIPRINTLMTEIRSRYADDPEALKQFSETSLLISRKLTEMELTLIYGQRDVEVALDLIRTDFGKQTMEKARLGLETLRARSAERVARNLENADRDINLSRYGIGLLTAINIVLLVIVGFQHSKRLAVSEAARSELEEESARLDRMVRARTRQLSALASHLQRVTEDEKTRLARELHDELGAILTATKLDMHWVRRRVQDHPEVQEKITRVMLHVDQGIQIKRRLIEDLRPTVLLNLGLKEAIAQLVEEVAARNHWETEVHLDPAAPPLRDAAAIALYRIVQESLTNASKYAEATRLSVALSRHDDTLVLEVRDNGRGLPPDIETRRTSGHHGLLGMEQRVIALGGTLQIDSAPGAGVTVRVEVPLTDAVVAPPPVDDGETKAGGETAVTALSPGPSPASGRGEITGGD</sequence>
<dbReference type="InterPro" id="IPR003594">
    <property type="entry name" value="HATPase_dom"/>
</dbReference>
<feature type="domain" description="Histidine kinase" evidence="11">
    <location>
        <begin position="252"/>
        <end position="449"/>
    </location>
</feature>
<evidence type="ECO:0000256" key="6">
    <source>
        <dbReference type="ARBA" id="ARBA00022777"/>
    </source>
</evidence>
<dbReference type="InterPro" id="IPR036890">
    <property type="entry name" value="HATPase_C_sf"/>
</dbReference>
<dbReference type="GO" id="GO:0000155">
    <property type="term" value="F:phosphorelay sensor kinase activity"/>
    <property type="evidence" value="ECO:0007669"/>
    <property type="project" value="InterPro"/>
</dbReference>